<sequence length="337" mass="37825">MEALVRVLAMLHLYPPTGNAGAEWAMHTLLAALVKTGHEVDVLIIEPSAIDQPYTLDDVRVHPRRDKGDPFEWLLDDALRPHVIITHLMNTPRATILGEMYGIPVVHVLHNDHENERSWLQRRPSLVVYNSDWVRDSCLTWWHDRHVEEPPAGVVVRPPVIASHYETTPGDRVTLINLCAKKGGQLFWELARRMPDVEFLAVKGAYGQQLVEDLPNVDVQECVPGGQMRDLVYARTRVLLVPSEYESWGRVAVEAMVSGIPVVAQPTPGLRESLGDAGVFADRDDVDAWVAVIRRLRKIPVWRAASKRAKARAAELDPTPDLQTWVYAVEAAARLTV</sequence>
<proteinExistence type="predicted"/>
<feature type="domain" description="Glycosyl transferase family 1" evidence="3">
    <location>
        <begin position="231"/>
        <end position="300"/>
    </location>
</feature>
<evidence type="ECO:0000313" key="5">
    <source>
        <dbReference type="EMBL" id="MFI6496907.1"/>
    </source>
</evidence>
<keyword evidence="6" id="KW-1185">Reference proteome</keyword>
<dbReference type="CDD" id="cd03801">
    <property type="entry name" value="GT4_PimA-like"/>
    <property type="match status" value="1"/>
</dbReference>
<evidence type="ECO:0000259" key="4">
    <source>
        <dbReference type="Pfam" id="PF13579"/>
    </source>
</evidence>
<dbReference type="GO" id="GO:0016757">
    <property type="term" value="F:glycosyltransferase activity"/>
    <property type="evidence" value="ECO:0007669"/>
    <property type="project" value="UniProtKB-KW"/>
</dbReference>
<dbReference type="RefSeq" id="WP_397079395.1">
    <property type="nucleotide sequence ID" value="NZ_JBITGY010000002.1"/>
</dbReference>
<evidence type="ECO:0000259" key="3">
    <source>
        <dbReference type="Pfam" id="PF00534"/>
    </source>
</evidence>
<gene>
    <name evidence="5" type="ORF">ACIBG2_05970</name>
</gene>
<dbReference type="SUPFAM" id="SSF53756">
    <property type="entry name" value="UDP-Glycosyltransferase/glycogen phosphorylase"/>
    <property type="match status" value="1"/>
</dbReference>
<dbReference type="EMBL" id="JBITGY010000002">
    <property type="protein sequence ID" value="MFI6496907.1"/>
    <property type="molecule type" value="Genomic_DNA"/>
</dbReference>
<evidence type="ECO:0000256" key="2">
    <source>
        <dbReference type="ARBA" id="ARBA00022679"/>
    </source>
</evidence>
<reference evidence="5 6" key="1">
    <citation type="submission" date="2024-10" db="EMBL/GenBank/DDBJ databases">
        <title>The Natural Products Discovery Center: Release of the First 8490 Sequenced Strains for Exploring Actinobacteria Biosynthetic Diversity.</title>
        <authorList>
            <person name="Kalkreuter E."/>
            <person name="Kautsar S.A."/>
            <person name="Yang D."/>
            <person name="Bader C.D."/>
            <person name="Teijaro C.N."/>
            <person name="Fluegel L."/>
            <person name="Davis C.M."/>
            <person name="Simpson J.R."/>
            <person name="Lauterbach L."/>
            <person name="Steele A.D."/>
            <person name="Gui C."/>
            <person name="Meng S."/>
            <person name="Li G."/>
            <person name="Viehrig K."/>
            <person name="Ye F."/>
            <person name="Su P."/>
            <person name="Kiefer A.F."/>
            <person name="Nichols A."/>
            <person name="Cepeda A.J."/>
            <person name="Yan W."/>
            <person name="Fan B."/>
            <person name="Jiang Y."/>
            <person name="Adhikari A."/>
            <person name="Zheng C.-J."/>
            <person name="Schuster L."/>
            <person name="Cowan T.M."/>
            <person name="Smanski M.J."/>
            <person name="Chevrette M.G."/>
            <person name="De Carvalho L.P.S."/>
            <person name="Shen B."/>
        </authorList>
    </citation>
    <scope>NUCLEOTIDE SEQUENCE [LARGE SCALE GENOMIC DNA]</scope>
    <source>
        <strain evidence="5 6">NPDC050545</strain>
    </source>
</reference>
<protein>
    <submittedName>
        <fullName evidence="5">Glycosyltransferase family 4 protein</fullName>
        <ecNumber evidence="5">2.4.-.-</ecNumber>
    </submittedName>
</protein>
<evidence type="ECO:0000313" key="6">
    <source>
        <dbReference type="Proteomes" id="UP001612741"/>
    </source>
</evidence>
<accession>A0ABW7YMF0</accession>
<dbReference type="Proteomes" id="UP001612741">
    <property type="component" value="Unassembled WGS sequence"/>
</dbReference>
<dbReference type="PANTHER" id="PTHR12526:SF510">
    <property type="entry name" value="D-INOSITOL 3-PHOSPHATE GLYCOSYLTRANSFERASE"/>
    <property type="match status" value="1"/>
</dbReference>
<keyword evidence="1 5" id="KW-0328">Glycosyltransferase</keyword>
<dbReference type="InterPro" id="IPR001296">
    <property type="entry name" value="Glyco_trans_1"/>
</dbReference>
<dbReference type="PANTHER" id="PTHR12526">
    <property type="entry name" value="GLYCOSYLTRANSFERASE"/>
    <property type="match status" value="1"/>
</dbReference>
<dbReference type="InterPro" id="IPR028098">
    <property type="entry name" value="Glyco_trans_4-like_N"/>
</dbReference>
<dbReference type="Gene3D" id="3.40.50.2000">
    <property type="entry name" value="Glycogen Phosphorylase B"/>
    <property type="match status" value="2"/>
</dbReference>
<evidence type="ECO:0000256" key="1">
    <source>
        <dbReference type="ARBA" id="ARBA00022676"/>
    </source>
</evidence>
<keyword evidence="2 5" id="KW-0808">Transferase</keyword>
<dbReference type="Pfam" id="PF00534">
    <property type="entry name" value="Glycos_transf_1"/>
    <property type="match status" value="1"/>
</dbReference>
<organism evidence="5 6">
    <name type="scientific">Nonomuraea typhae</name>
    <dbReference type="NCBI Taxonomy" id="2603600"/>
    <lineage>
        <taxon>Bacteria</taxon>
        <taxon>Bacillati</taxon>
        <taxon>Actinomycetota</taxon>
        <taxon>Actinomycetes</taxon>
        <taxon>Streptosporangiales</taxon>
        <taxon>Streptosporangiaceae</taxon>
        <taxon>Nonomuraea</taxon>
    </lineage>
</organism>
<name>A0ABW7YMF0_9ACTN</name>
<feature type="domain" description="Glycosyltransferase subfamily 4-like N-terminal" evidence="4">
    <location>
        <begin position="21"/>
        <end position="122"/>
    </location>
</feature>
<dbReference type="Pfam" id="PF13579">
    <property type="entry name" value="Glyco_trans_4_4"/>
    <property type="match status" value="1"/>
</dbReference>
<comment type="caution">
    <text evidence="5">The sequence shown here is derived from an EMBL/GenBank/DDBJ whole genome shotgun (WGS) entry which is preliminary data.</text>
</comment>
<dbReference type="EC" id="2.4.-.-" evidence="5"/>